<dbReference type="EMBL" id="RHHB01000001">
    <property type="protein sequence ID" value="RNB52281.1"/>
    <property type="molecule type" value="Genomic_DNA"/>
</dbReference>
<keyword evidence="4" id="KW-0540">Nuclease</keyword>
<dbReference type="SMART" id="SM00507">
    <property type="entry name" value="HNHc"/>
    <property type="match status" value="1"/>
</dbReference>
<dbReference type="InterPro" id="IPR003870">
    <property type="entry name" value="DUF222"/>
</dbReference>
<dbReference type="AlphaFoldDB" id="A0A3M8AM57"/>
<dbReference type="Gene3D" id="1.10.30.50">
    <property type="match status" value="1"/>
</dbReference>
<dbReference type="InterPro" id="IPR003615">
    <property type="entry name" value="HNH_nuc"/>
</dbReference>
<dbReference type="GO" id="GO:0003676">
    <property type="term" value="F:nucleic acid binding"/>
    <property type="evidence" value="ECO:0007669"/>
    <property type="project" value="InterPro"/>
</dbReference>
<dbReference type="Proteomes" id="UP000275048">
    <property type="component" value="Unassembled WGS sequence"/>
</dbReference>
<dbReference type="RefSeq" id="WP_122935119.1">
    <property type="nucleotide sequence ID" value="NZ_JBHSNT010000007.1"/>
</dbReference>
<gene>
    <name evidence="4" type="ORF">EDM22_00760</name>
</gene>
<feature type="domain" description="HNH nuclease" evidence="3">
    <location>
        <begin position="380"/>
        <end position="432"/>
    </location>
</feature>
<keyword evidence="5" id="KW-1185">Reference proteome</keyword>
<proteinExistence type="inferred from homology"/>
<dbReference type="OrthoDB" id="3261064at2"/>
<accession>A0A3M8AM57</accession>
<comment type="similarity">
    <text evidence="1">Belongs to the Rv1128c/1148c/1588c/1702c/1945/3466 family.</text>
</comment>
<organism evidence="4 5">
    <name type="scientific">Agromyces tardus</name>
    <dbReference type="NCBI Taxonomy" id="2583849"/>
    <lineage>
        <taxon>Bacteria</taxon>
        <taxon>Bacillati</taxon>
        <taxon>Actinomycetota</taxon>
        <taxon>Actinomycetes</taxon>
        <taxon>Micrococcales</taxon>
        <taxon>Microbacteriaceae</taxon>
        <taxon>Agromyces</taxon>
    </lineage>
</organism>
<sequence length="526" mass="56484">MPAVATPPLEWGHGAFEVVPAGGWLGDERSLDERLVDEWLFDDGLVDEGLVDDGCHDAAPVAASRQRDETALDDELALLASLERTIRWAQAEQCRLIESARARHARIEGIGEVSTATRRELATRSFVAELATTLVVPEQVAGRLVADAGQLAGPRTATLEALAAGEVAIGHVRSMLEITQTFPADVADEVERVALVDAASRTSSAFRRRLQRLRERLHPEPLESRRARAVAERRVVLEPAPDGMAWLSLFLEAERAVSVVARLEALAAASDPDRPDSRTTAQRSADIAADLLLVGALDGADGHLAAATGRVTARVTVTVPVLSLLGVTDEPAELDGYGPIDAETARRLAGHAPSLRRLLVHPETGAALSYGRTSYRAGADLAGYLRVRDGRCRFPGCARPAHRADLDHTTDWARGGATDADNLAHLCRSHHRLKPESGWRVAHEPGGVMRWTSPVGHVLRTHPERPFVSVSRRSAAAAPGPGGEARPRPPSYLTPNDHPSGLCERSCTVEVEPPWLHARAHPGASG</sequence>
<evidence type="ECO:0000313" key="4">
    <source>
        <dbReference type="EMBL" id="RNB52281.1"/>
    </source>
</evidence>
<name>A0A3M8AM57_9MICO</name>
<reference evidence="4 5" key="1">
    <citation type="submission" date="2018-10" db="EMBL/GenBank/DDBJ databases">
        <title>Isolation, diversity and antibacterial activity of antinobacteria from the wheat rhizosphere soil.</title>
        <authorList>
            <person name="Sun T."/>
        </authorList>
    </citation>
    <scope>NUCLEOTIDE SEQUENCE [LARGE SCALE GENOMIC DNA]</scope>
    <source>
        <strain evidence="4 5">SJ-23</strain>
    </source>
</reference>
<feature type="region of interest" description="Disordered" evidence="2">
    <location>
        <begin position="468"/>
        <end position="504"/>
    </location>
</feature>
<keyword evidence="4" id="KW-0378">Hydrolase</keyword>
<dbReference type="InterPro" id="IPR002711">
    <property type="entry name" value="HNH"/>
</dbReference>
<protein>
    <submittedName>
        <fullName evidence="4">HNH endonuclease</fullName>
    </submittedName>
</protein>
<comment type="caution">
    <text evidence="4">The sequence shown here is derived from an EMBL/GenBank/DDBJ whole genome shotgun (WGS) entry which is preliminary data.</text>
</comment>
<dbReference type="GO" id="GO:0004519">
    <property type="term" value="F:endonuclease activity"/>
    <property type="evidence" value="ECO:0007669"/>
    <property type="project" value="UniProtKB-KW"/>
</dbReference>
<dbReference type="CDD" id="cd00085">
    <property type="entry name" value="HNHc"/>
    <property type="match status" value="1"/>
</dbReference>
<evidence type="ECO:0000256" key="2">
    <source>
        <dbReference type="SAM" id="MobiDB-lite"/>
    </source>
</evidence>
<dbReference type="Pfam" id="PF02720">
    <property type="entry name" value="DUF222"/>
    <property type="match status" value="1"/>
</dbReference>
<evidence type="ECO:0000256" key="1">
    <source>
        <dbReference type="ARBA" id="ARBA00023450"/>
    </source>
</evidence>
<evidence type="ECO:0000259" key="3">
    <source>
        <dbReference type="SMART" id="SM00507"/>
    </source>
</evidence>
<keyword evidence="4" id="KW-0255">Endonuclease</keyword>
<evidence type="ECO:0000313" key="5">
    <source>
        <dbReference type="Proteomes" id="UP000275048"/>
    </source>
</evidence>
<dbReference type="Pfam" id="PF01844">
    <property type="entry name" value="HNH"/>
    <property type="match status" value="1"/>
</dbReference>
<dbReference type="GO" id="GO:0008270">
    <property type="term" value="F:zinc ion binding"/>
    <property type="evidence" value="ECO:0007669"/>
    <property type="project" value="InterPro"/>
</dbReference>